<gene>
    <name evidence="6" type="ORF">CALMAC_LOCUS1335</name>
</gene>
<keyword evidence="7" id="KW-1185">Reference proteome</keyword>
<dbReference type="Gene3D" id="3.40.30.10">
    <property type="entry name" value="Glutaredoxin"/>
    <property type="match status" value="1"/>
</dbReference>
<comment type="similarity">
    <text evidence="2">Belongs to the thioredoxin family.</text>
</comment>
<dbReference type="PROSITE" id="PS00194">
    <property type="entry name" value="THIOREDOXIN_1"/>
    <property type="match status" value="1"/>
</dbReference>
<evidence type="ECO:0000313" key="7">
    <source>
        <dbReference type="Proteomes" id="UP000410492"/>
    </source>
</evidence>
<evidence type="ECO:0000256" key="3">
    <source>
        <dbReference type="PIRSR" id="PIRSR000077-1"/>
    </source>
</evidence>
<feature type="active site" description="Nucleophile" evidence="3">
    <location>
        <position position="31"/>
    </location>
</feature>
<feature type="active site" description="Nucleophile" evidence="3">
    <location>
        <position position="34"/>
    </location>
</feature>
<feature type="disulfide bond" description="Redox-active" evidence="4">
    <location>
        <begin position="31"/>
        <end position="34"/>
    </location>
</feature>
<protein>
    <recommendedName>
        <fullName evidence="2">Thioredoxin</fullName>
    </recommendedName>
</protein>
<name>A0A653BIM9_CALMS</name>
<evidence type="ECO:0000256" key="4">
    <source>
        <dbReference type="PIRSR" id="PIRSR000077-4"/>
    </source>
</evidence>
<dbReference type="CDD" id="cd02947">
    <property type="entry name" value="TRX_family"/>
    <property type="match status" value="1"/>
</dbReference>
<keyword evidence="4" id="KW-0676">Redox-active center</keyword>
<dbReference type="OrthoDB" id="2121326at2759"/>
<feature type="site" description="Contributes to redox potential value" evidence="3">
    <location>
        <position position="32"/>
    </location>
</feature>
<dbReference type="InterPro" id="IPR017937">
    <property type="entry name" value="Thioredoxin_CS"/>
</dbReference>
<feature type="site" description="Contributes to redox potential value" evidence="3">
    <location>
        <position position="33"/>
    </location>
</feature>
<dbReference type="PROSITE" id="PS51352">
    <property type="entry name" value="THIOREDOXIN_2"/>
    <property type="match status" value="1"/>
</dbReference>
<sequence>MVSITDKEDLQNKLEEAGDKLVVLDFYALWCGPCKVMLPKFEELSQDFPDVVLLKVDVDENEELAREYNVAAMPTFVYIKKNVILATFSGANPDRLKKLTQEHLLGLQRHLN</sequence>
<dbReference type="PRINTS" id="PR00421">
    <property type="entry name" value="THIOREDOXIN"/>
</dbReference>
<dbReference type="InterPro" id="IPR013766">
    <property type="entry name" value="Thioredoxin_domain"/>
</dbReference>
<evidence type="ECO:0000259" key="5">
    <source>
        <dbReference type="PROSITE" id="PS51352"/>
    </source>
</evidence>
<proteinExistence type="inferred from homology"/>
<dbReference type="SUPFAM" id="SSF52833">
    <property type="entry name" value="Thioredoxin-like"/>
    <property type="match status" value="1"/>
</dbReference>
<evidence type="ECO:0000256" key="1">
    <source>
        <dbReference type="ARBA" id="ARBA00023157"/>
    </source>
</evidence>
<evidence type="ECO:0000313" key="6">
    <source>
        <dbReference type="EMBL" id="VEN35418.1"/>
    </source>
</evidence>
<organism evidence="6 7">
    <name type="scientific">Callosobruchus maculatus</name>
    <name type="common">Southern cowpea weevil</name>
    <name type="synonym">Pulse bruchid</name>
    <dbReference type="NCBI Taxonomy" id="64391"/>
    <lineage>
        <taxon>Eukaryota</taxon>
        <taxon>Metazoa</taxon>
        <taxon>Ecdysozoa</taxon>
        <taxon>Arthropoda</taxon>
        <taxon>Hexapoda</taxon>
        <taxon>Insecta</taxon>
        <taxon>Pterygota</taxon>
        <taxon>Neoptera</taxon>
        <taxon>Endopterygota</taxon>
        <taxon>Coleoptera</taxon>
        <taxon>Polyphaga</taxon>
        <taxon>Cucujiformia</taxon>
        <taxon>Chrysomeloidea</taxon>
        <taxon>Chrysomelidae</taxon>
        <taxon>Bruchinae</taxon>
        <taxon>Bruchini</taxon>
        <taxon>Callosobruchus</taxon>
    </lineage>
</organism>
<feature type="site" description="Deprotonates C-terminal active site Cys" evidence="3">
    <location>
        <position position="25"/>
    </location>
</feature>
<feature type="domain" description="Thioredoxin" evidence="5">
    <location>
        <begin position="1"/>
        <end position="105"/>
    </location>
</feature>
<dbReference type="Pfam" id="PF00085">
    <property type="entry name" value="Thioredoxin"/>
    <property type="match status" value="1"/>
</dbReference>
<reference evidence="6 7" key="1">
    <citation type="submission" date="2019-01" db="EMBL/GenBank/DDBJ databases">
        <authorList>
            <person name="Sayadi A."/>
        </authorList>
    </citation>
    <scope>NUCLEOTIDE SEQUENCE [LARGE SCALE GENOMIC DNA]</scope>
</reference>
<dbReference type="GO" id="GO:0015035">
    <property type="term" value="F:protein-disulfide reductase activity"/>
    <property type="evidence" value="ECO:0007669"/>
    <property type="project" value="InterPro"/>
</dbReference>
<dbReference type="AlphaFoldDB" id="A0A653BIM9"/>
<dbReference type="PANTHER" id="PTHR46115">
    <property type="entry name" value="THIOREDOXIN-LIKE PROTEIN 1"/>
    <property type="match status" value="1"/>
</dbReference>
<dbReference type="InterPro" id="IPR036249">
    <property type="entry name" value="Thioredoxin-like_sf"/>
</dbReference>
<dbReference type="EMBL" id="CAACVG010001546">
    <property type="protein sequence ID" value="VEN35418.1"/>
    <property type="molecule type" value="Genomic_DNA"/>
</dbReference>
<dbReference type="Proteomes" id="UP000410492">
    <property type="component" value="Unassembled WGS sequence"/>
</dbReference>
<evidence type="ECO:0000256" key="2">
    <source>
        <dbReference type="PIRNR" id="PIRNR000077"/>
    </source>
</evidence>
<accession>A0A653BIM9</accession>
<dbReference type="PIRSF" id="PIRSF000077">
    <property type="entry name" value="Thioredoxin"/>
    <property type="match status" value="1"/>
</dbReference>
<dbReference type="InterPro" id="IPR005746">
    <property type="entry name" value="Thioredoxin"/>
</dbReference>
<keyword evidence="1 4" id="KW-1015">Disulfide bond</keyword>